<evidence type="ECO:0000313" key="3">
    <source>
        <dbReference type="Proteomes" id="UP000738359"/>
    </source>
</evidence>
<proteinExistence type="predicted"/>
<evidence type="ECO:0000313" key="2">
    <source>
        <dbReference type="EMBL" id="KAF9964567.1"/>
    </source>
</evidence>
<dbReference type="Pfam" id="PF13432">
    <property type="entry name" value="TPR_16"/>
    <property type="match status" value="1"/>
</dbReference>
<sequence length="745" mass="81281">MSRSVPFDDPLLHPPTPPPREAAAATASTGPPPPPPPPADPFDDGPIPFQSATAKAEPSVFSPPPFRAQSAVDASHTATSSATASATDAIEQSPNFIDPLNAALGSQGDDSGASSQAAETTSASGSTRPSSSLSINVPATHNSMPTEFPTHLASPPLPQRPLSIGGTAFTAFQAFSSALQPPTTSGTPVSVSGSGVGTPLPGETSNLPLEDSINDIGRVVYQPSVGLGLESGSDTQKDAPTTPGQHAPAWNARLSMGVSTTNPSGISFQDHPDLVRQELKSPVQEQHSIHHPLASITAVPAQPWNGGVPLNIRPVEHGREHPVGIRSPGFTVPQSPMRPEGFPVLNAINMFHEITMVDALNDLMIKHVPAEQRVLRDWNALTEAEQSQEPRSKVLYTLTVENSWRAMARYTRSQILLTPPDRILELINLWYARLLALVKLGQYEMAQAELDQLDDLRGPQYRYENYPADMFANSDIQTPEQERGVAIRRGCMVPFELFVLKARLQGYLGDIPEAIDQLYDLIIHCKKFEAICGVSDDTVGVRQWQDITGQLHLMVLNYLVEMKDFPAATRHARDLAKKYSQDINFRSGLGRLYLQLGDVDRADKEFKELEDFVKGHLEHHSATEQAHFKLQLTMNEALLAVTQGRWLAAKSAFEEVLVQEPENLAATNNLAVCELYAGHLNDAIPRIEKLMFAYPTSAGTSEALVFNMATLYELRTEGSLRRKQQMMVEVAKWAGDQFNVSTFKI</sequence>
<feature type="compositionally biased region" description="Pro residues" evidence="1">
    <location>
        <begin position="30"/>
        <end position="40"/>
    </location>
</feature>
<feature type="compositionally biased region" description="Polar residues" evidence="1">
    <location>
        <begin position="135"/>
        <end position="145"/>
    </location>
</feature>
<evidence type="ECO:0008006" key="4">
    <source>
        <dbReference type="Google" id="ProtNLM"/>
    </source>
</evidence>
<dbReference type="Gene3D" id="1.25.40.10">
    <property type="entry name" value="Tetratricopeptide repeat domain"/>
    <property type="match status" value="1"/>
</dbReference>
<dbReference type="Proteomes" id="UP000738359">
    <property type="component" value="Unassembled WGS sequence"/>
</dbReference>
<organism evidence="2 3">
    <name type="scientific">Mortierella alpina</name>
    <name type="common">Oleaginous fungus</name>
    <name type="synonym">Mortierella renispora</name>
    <dbReference type="NCBI Taxonomy" id="64518"/>
    <lineage>
        <taxon>Eukaryota</taxon>
        <taxon>Fungi</taxon>
        <taxon>Fungi incertae sedis</taxon>
        <taxon>Mucoromycota</taxon>
        <taxon>Mortierellomycotina</taxon>
        <taxon>Mortierellomycetes</taxon>
        <taxon>Mortierellales</taxon>
        <taxon>Mortierellaceae</taxon>
        <taxon>Mortierella</taxon>
    </lineage>
</organism>
<gene>
    <name evidence="2" type="ORF">BGZ70_006261</name>
</gene>
<dbReference type="GO" id="GO:0005794">
    <property type="term" value="C:Golgi apparatus"/>
    <property type="evidence" value="ECO:0007669"/>
    <property type="project" value="TreeGrafter"/>
</dbReference>
<dbReference type="SUPFAM" id="SSF48452">
    <property type="entry name" value="TPR-like"/>
    <property type="match status" value="1"/>
</dbReference>
<dbReference type="InterPro" id="IPR011990">
    <property type="entry name" value="TPR-like_helical_dom_sf"/>
</dbReference>
<feature type="compositionally biased region" description="Low complexity" evidence="1">
    <location>
        <begin position="70"/>
        <end position="89"/>
    </location>
</feature>
<dbReference type="PANTHER" id="PTHR21581:SF6">
    <property type="entry name" value="TRAFFICKING PROTEIN PARTICLE COMPLEX SUBUNIT 12"/>
    <property type="match status" value="1"/>
</dbReference>
<name>A0A9P6J808_MORAP</name>
<dbReference type="AlphaFoldDB" id="A0A9P6J808"/>
<keyword evidence="3" id="KW-1185">Reference proteome</keyword>
<feature type="compositionally biased region" description="Low complexity" evidence="1">
    <location>
        <begin position="102"/>
        <end position="134"/>
    </location>
</feature>
<dbReference type="PANTHER" id="PTHR21581">
    <property type="entry name" value="D-ALANYL-D-ALANINE CARBOXYPEPTIDASE"/>
    <property type="match status" value="1"/>
</dbReference>
<dbReference type="EMBL" id="JAAAHY010000349">
    <property type="protein sequence ID" value="KAF9964567.1"/>
    <property type="molecule type" value="Genomic_DNA"/>
</dbReference>
<feature type="region of interest" description="Disordered" evidence="1">
    <location>
        <begin position="1"/>
        <end position="160"/>
    </location>
</feature>
<protein>
    <recommendedName>
        <fullName evidence="4">Trafficking protein particle complex subunit 12</fullName>
    </recommendedName>
</protein>
<accession>A0A9P6J808</accession>
<dbReference type="GO" id="GO:0030008">
    <property type="term" value="C:TRAPP complex"/>
    <property type="evidence" value="ECO:0007669"/>
    <property type="project" value="TreeGrafter"/>
</dbReference>
<comment type="caution">
    <text evidence="2">The sequence shown here is derived from an EMBL/GenBank/DDBJ whole genome shotgun (WGS) entry which is preliminary data.</text>
</comment>
<dbReference type="OrthoDB" id="428342at2759"/>
<reference evidence="2" key="1">
    <citation type="journal article" date="2020" name="Fungal Divers.">
        <title>Resolving the Mortierellaceae phylogeny through synthesis of multi-gene phylogenetics and phylogenomics.</title>
        <authorList>
            <person name="Vandepol N."/>
            <person name="Liber J."/>
            <person name="Desiro A."/>
            <person name="Na H."/>
            <person name="Kennedy M."/>
            <person name="Barry K."/>
            <person name="Grigoriev I.V."/>
            <person name="Miller A.N."/>
            <person name="O'Donnell K."/>
            <person name="Stajich J.E."/>
            <person name="Bonito G."/>
        </authorList>
    </citation>
    <scope>NUCLEOTIDE SEQUENCE</scope>
    <source>
        <strain evidence="2">CK1249</strain>
    </source>
</reference>
<evidence type="ECO:0000256" key="1">
    <source>
        <dbReference type="SAM" id="MobiDB-lite"/>
    </source>
</evidence>